<evidence type="ECO:0000313" key="5">
    <source>
        <dbReference type="EMBL" id="RPJ68199.1"/>
    </source>
</evidence>
<reference evidence="5 6" key="1">
    <citation type="submission" date="2018-11" db="EMBL/GenBank/DDBJ databases">
        <authorList>
            <person name="Ye M.-Q."/>
            <person name="Du Z.-J."/>
        </authorList>
    </citation>
    <scope>NUCLEOTIDE SEQUENCE [LARGE SCALE GENOMIC DNA]</scope>
    <source>
        <strain evidence="5 6">U0105</strain>
    </source>
</reference>
<evidence type="ECO:0000256" key="1">
    <source>
        <dbReference type="ARBA" id="ARBA00001946"/>
    </source>
</evidence>
<dbReference type="NCBIfam" id="TIGR00254">
    <property type="entry name" value="GGDEF"/>
    <property type="match status" value="1"/>
</dbReference>
<dbReference type="Proteomes" id="UP000275281">
    <property type="component" value="Unassembled WGS sequence"/>
</dbReference>
<keyword evidence="6" id="KW-1185">Reference proteome</keyword>
<proteinExistence type="predicted"/>
<dbReference type="SMART" id="SM00267">
    <property type="entry name" value="GGDEF"/>
    <property type="match status" value="1"/>
</dbReference>
<dbReference type="InterPro" id="IPR050469">
    <property type="entry name" value="Diguanylate_Cyclase"/>
</dbReference>
<dbReference type="PANTHER" id="PTHR45138:SF9">
    <property type="entry name" value="DIGUANYLATE CYCLASE DGCM-RELATED"/>
    <property type="match status" value="1"/>
</dbReference>
<dbReference type="InterPro" id="IPR043128">
    <property type="entry name" value="Rev_trsase/Diguanyl_cyclase"/>
</dbReference>
<dbReference type="RefSeq" id="WP_124026201.1">
    <property type="nucleotide sequence ID" value="NZ_JBHRSN010000005.1"/>
</dbReference>
<comment type="catalytic activity">
    <reaction evidence="3">
        <text>2 GTP = 3',3'-c-di-GMP + 2 diphosphate</text>
        <dbReference type="Rhea" id="RHEA:24898"/>
        <dbReference type="ChEBI" id="CHEBI:33019"/>
        <dbReference type="ChEBI" id="CHEBI:37565"/>
        <dbReference type="ChEBI" id="CHEBI:58805"/>
        <dbReference type="EC" id="2.7.7.65"/>
    </reaction>
</comment>
<dbReference type="Pfam" id="PF00990">
    <property type="entry name" value="GGDEF"/>
    <property type="match status" value="1"/>
</dbReference>
<dbReference type="EMBL" id="RPOK01000001">
    <property type="protein sequence ID" value="RPJ68199.1"/>
    <property type="molecule type" value="Genomic_DNA"/>
</dbReference>
<dbReference type="InterPro" id="IPR029787">
    <property type="entry name" value="Nucleotide_cyclase"/>
</dbReference>
<dbReference type="Pfam" id="PF12860">
    <property type="entry name" value="PAS_7"/>
    <property type="match status" value="1"/>
</dbReference>
<comment type="cofactor">
    <cofactor evidence="1">
        <name>Mg(2+)</name>
        <dbReference type="ChEBI" id="CHEBI:18420"/>
    </cofactor>
</comment>
<feature type="domain" description="GGDEF" evidence="4">
    <location>
        <begin position="173"/>
        <end position="305"/>
    </location>
</feature>
<dbReference type="PANTHER" id="PTHR45138">
    <property type="entry name" value="REGULATORY COMPONENTS OF SENSORY TRANSDUCTION SYSTEM"/>
    <property type="match status" value="1"/>
</dbReference>
<dbReference type="InterPro" id="IPR000160">
    <property type="entry name" value="GGDEF_dom"/>
</dbReference>
<dbReference type="GO" id="GO:0043709">
    <property type="term" value="P:cell adhesion involved in single-species biofilm formation"/>
    <property type="evidence" value="ECO:0007669"/>
    <property type="project" value="TreeGrafter"/>
</dbReference>
<dbReference type="Gene3D" id="3.30.70.270">
    <property type="match status" value="1"/>
</dbReference>
<protein>
    <recommendedName>
        <fullName evidence="2">diguanylate cyclase</fullName>
        <ecNumber evidence="2">2.7.7.65</ecNumber>
    </recommendedName>
</protein>
<evidence type="ECO:0000256" key="2">
    <source>
        <dbReference type="ARBA" id="ARBA00012528"/>
    </source>
</evidence>
<dbReference type="AlphaFoldDB" id="A0A3N5Y9Y5"/>
<evidence type="ECO:0000256" key="3">
    <source>
        <dbReference type="ARBA" id="ARBA00034247"/>
    </source>
</evidence>
<organism evidence="5 6">
    <name type="scientific">Alteromonas sediminis</name>
    <dbReference type="NCBI Taxonomy" id="2259342"/>
    <lineage>
        <taxon>Bacteria</taxon>
        <taxon>Pseudomonadati</taxon>
        <taxon>Pseudomonadota</taxon>
        <taxon>Gammaproteobacteria</taxon>
        <taxon>Alteromonadales</taxon>
        <taxon>Alteromonadaceae</taxon>
        <taxon>Alteromonas/Salinimonas group</taxon>
        <taxon>Alteromonas</taxon>
    </lineage>
</organism>
<sequence length="307" mass="35105">MKKQIKLELIWTFLEVSKDGYAIFDADDKLIYSNDVFADIFCFTFDPNHPISFDQTVRNAYSKKRGINIETDDIEAWLGYVETVRRQREFRLFEVDLVNGRWMLFSEQLLPSGELLVQAKDITTQKLLENQLSNSIQTLNDLALTDELTQLPNRRSFVQSVESELSRCARKNGDITMLILDLDHFKSINDTFGHPAGDEVLKKVSQVLLTTLRQYDIIGRIGGEEFAVFLGTSSQLEASEIAERLRMQIAATEFYYNTELIPLTTSIGMTTQSCKNSFEQLYSSADEALYQAKAQGRNQVRTYTPTP</sequence>
<dbReference type="SUPFAM" id="SSF55073">
    <property type="entry name" value="Nucleotide cyclase"/>
    <property type="match status" value="1"/>
</dbReference>
<comment type="caution">
    <text evidence="5">The sequence shown here is derived from an EMBL/GenBank/DDBJ whole genome shotgun (WGS) entry which is preliminary data.</text>
</comment>
<dbReference type="PROSITE" id="PS50887">
    <property type="entry name" value="GGDEF"/>
    <property type="match status" value="1"/>
</dbReference>
<evidence type="ECO:0000259" key="4">
    <source>
        <dbReference type="PROSITE" id="PS50887"/>
    </source>
</evidence>
<dbReference type="EC" id="2.7.7.65" evidence="2"/>
<name>A0A3N5Y9Y5_9ALTE</name>
<dbReference type="GO" id="GO:1902201">
    <property type="term" value="P:negative regulation of bacterial-type flagellum-dependent cell motility"/>
    <property type="evidence" value="ECO:0007669"/>
    <property type="project" value="TreeGrafter"/>
</dbReference>
<accession>A0A3N5Y9Y5</accession>
<dbReference type="OrthoDB" id="5620448at2"/>
<evidence type="ECO:0000313" key="6">
    <source>
        <dbReference type="Proteomes" id="UP000275281"/>
    </source>
</evidence>
<gene>
    <name evidence="5" type="ORF">DRW07_01970</name>
</gene>
<dbReference type="FunFam" id="3.30.70.270:FF:000001">
    <property type="entry name" value="Diguanylate cyclase domain protein"/>
    <property type="match status" value="1"/>
</dbReference>
<dbReference type="CDD" id="cd01949">
    <property type="entry name" value="GGDEF"/>
    <property type="match status" value="1"/>
</dbReference>
<dbReference type="GO" id="GO:0005886">
    <property type="term" value="C:plasma membrane"/>
    <property type="evidence" value="ECO:0007669"/>
    <property type="project" value="TreeGrafter"/>
</dbReference>
<dbReference type="GO" id="GO:0052621">
    <property type="term" value="F:diguanylate cyclase activity"/>
    <property type="evidence" value="ECO:0007669"/>
    <property type="project" value="UniProtKB-EC"/>
</dbReference>